<keyword evidence="3" id="KW-1185">Reference proteome</keyword>
<dbReference type="EMBL" id="LT629758">
    <property type="protein sequence ID" value="SDS78627.1"/>
    <property type="molecule type" value="Genomic_DNA"/>
</dbReference>
<dbReference type="RefSeq" id="WP_092543003.1">
    <property type="nucleotide sequence ID" value="NZ_BOMJ01000093.1"/>
</dbReference>
<dbReference type="SMART" id="SM01040">
    <property type="entry name" value="Bro-N"/>
    <property type="match status" value="1"/>
</dbReference>
<dbReference type="Proteomes" id="UP000198688">
    <property type="component" value="Chromosome I"/>
</dbReference>
<evidence type="ECO:0000259" key="1">
    <source>
        <dbReference type="PROSITE" id="PS51750"/>
    </source>
</evidence>
<proteinExistence type="predicted"/>
<sequence length="267" mass="29584">MNYNDPGKDAWGLAPPNGLEIFQVEGHHIRFGYDTERDAAYAVGPDFAKAMGHRDAADAARLLEDSEKGTQNVRTLGGLQEMTVFYEDGLWELIFRSSLPGAKAIKGRVKEILKQIRKTGSYSATPAIPTSFAEALQLAADQAREIEAQRAISAAQSAQLEIQAPMVDAYRSYLESATDKNISDVFGIISSKINERYGLKVKNKHVKLLRRTWFTFKAGTDQVTGSTAYARTNGYLTEEPGTYGNQVRFTTKGALRLAEIAEKHFKR</sequence>
<protein>
    <submittedName>
        <fullName evidence="2">BRO family, N-terminal domain</fullName>
    </submittedName>
</protein>
<evidence type="ECO:0000313" key="2">
    <source>
        <dbReference type="EMBL" id="SDS78627.1"/>
    </source>
</evidence>
<organism evidence="2 3">
    <name type="scientific">Actinoplanes derwentensis</name>
    <dbReference type="NCBI Taxonomy" id="113562"/>
    <lineage>
        <taxon>Bacteria</taxon>
        <taxon>Bacillati</taxon>
        <taxon>Actinomycetota</taxon>
        <taxon>Actinomycetes</taxon>
        <taxon>Micromonosporales</taxon>
        <taxon>Micromonosporaceae</taxon>
        <taxon>Actinoplanes</taxon>
    </lineage>
</organism>
<dbReference type="OrthoDB" id="9812611at2"/>
<name>A0A1H1V1H1_9ACTN</name>
<dbReference type="InterPro" id="IPR003497">
    <property type="entry name" value="BRO_N_domain"/>
</dbReference>
<reference evidence="2 3" key="1">
    <citation type="submission" date="2016-10" db="EMBL/GenBank/DDBJ databases">
        <authorList>
            <person name="de Groot N.N."/>
        </authorList>
    </citation>
    <scope>NUCLEOTIDE SEQUENCE [LARGE SCALE GENOMIC DNA]</scope>
    <source>
        <strain evidence="2 3">DSM 43941</strain>
    </source>
</reference>
<dbReference type="STRING" id="113562.SAMN04489716_1613"/>
<accession>A0A1H1V1H1</accession>
<evidence type="ECO:0000313" key="3">
    <source>
        <dbReference type="Proteomes" id="UP000198688"/>
    </source>
</evidence>
<gene>
    <name evidence="2" type="ORF">SAMN04489716_1613</name>
</gene>
<dbReference type="AlphaFoldDB" id="A0A1H1V1H1"/>
<dbReference type="Pfam" id="PF02498">
    <property type="entry name" value="Bro-N"/>
    <property type="match status" value="1"/>
</dbReference>
<dbReference type="PROSITE" id="PS51750">
    <property type="entry name" value="BRO_N"/>
    <property type="match status" value="1"/>
</dbReference>
<feature type="domain" description="Bro-N" evidence="1">
    <location>
        <begin position="16"/>
        <end position="120"/>
    </location>
</feature>